<evidence type="ECO:0000256" key="8">
    <source>
        <dbReference type="SAM" id="MobiDB-lite"/>
    </source>
</evidence>
<dbReference type="InterPro" id="IPR050895">
    <property type="entry name" value="XK-related_scramblase"/>
</dbReference>
<evidence type="ECO:0000256" key="5">
    <source>
        <dbReference type="ARBA" id="ARBA00022989"/>
    </source>
</evidence>
<feature type="compositionally biased region" description="Low complexity" evidence="8">
    <location>
        <begin position="321"/>
        <end position="332"/>
    </location>
</feature>
<dbReference type="Proteomes" id="UP000694399">
    <property type="component" value="Chromosome B2"/>
</dbReference>
<feature type="transmembrane region" description="Helical" evidence="7">
    <location>
        <begin position="41"/>
        <end position="63"/>
    </location>
</feature>
<keyword evidence="4 7" id="KW-0812">Transmembrane</keyword>
<proteinExistence type="inferred from homology"/>
<feature type="region of interest" description="Disordered" evidence="8">
    <location>
        <begin position="313"/>
        <end position="356"/>
    </location>
</feature>
<feature type="compositionally biased region" description="Polar residues" evidence="8">
    <location>
        <begin position="517"/>
        <end position="543"/>
    </location>
</feature>
<evidence type="ECO:0000256" key="4">
    <source>
        <dbReference type="ARBA" id="ARBA00022692"/>
    </source>
</evidence>
<evidence type="ECO:0000256" key="2">
    <source>
        <dbReference type="ARBA" id="ARBA00008789"/>
    </source>
</evidence>
<reference evidence="9" key="2">
    <citation type="submission" date="2025-08" db="UniProtKB">
        <authorList>
            <consortium name="Ensembl"/>
        </authorList>
    </citation>
    <scope>IDENTIFICATION</scope>
</reference>
<feature type="compositionally biased region" description="Gly residues" evidence="8">
    <location>
        <begin position="495"/>
        <end position="505"/>
    </location>
</feature>
<keyword evidence="10" id="KW-1185">Reference proteome</keyword>
<keyword evidence="3" id="KW-1003">Cell membrane</keyword>
<evidence type="ECO:0000313" key="10">
    <source>
        <dbReference type="Proteomes" id="UP000694399"/>
    </source>
</evidence>
<dbReference type="AlphaFoldDB" id="A0A8C9D4Y3"/>
<name>A0A8C9D4Y3_PANLE</name>
<feature type="region of interest" description="Disordered" evidence="8">
    <location>
        <begin position="617"/>
        <end position="649"/>
    </location>
</feature>
<comment type="subcellular location">
    <subcellularLocation>
        <location evidence="1">Cell membrane</location>
        <topology evidence="1">Multi-pass membrane protein</topology>
    </subcellularLocation>
    <subcellularLocation>
        <location evidence="7">Membrane</location>
        <topology evidence="7">Multi-pass membrane protein</topology>
    </subcellularLocation>
</comment>
<evidence type="ECO:0000256" key="7">
    <source>
        <dbReference type="RuleBase" id="RU910716"/>
    </source>
</evidence>
<protein>
    <recommendedName>
        <fullName evidence="7">XK-related protein</fullName>
    </recommendedName>
</protein>
<accession>A0A8C9D4Y3</accession>
<feature type="region of interest" description="Disordered" evidence="8">
    <location>
        <begin position="403"/>
        <end position="439"/>
    </location>
</feature>
<evidence type="ECO:0000256" key="3">
    <source>
        <dbReference type="ARBA" id="ARBA00022475"/>
    </source>
</evidence>
<keyword evidence="5 7" id="KW-1133">Transmembrane helix</keyword>
<evidence type="ECO:0000313" key="9">
    <source>
        <dbReference type="Ensembl" id="ENSPLOP00000014755.1"/>
    </source>
</evidence>
<comment type="similarity">
    <text evidence="2 7">Belongs to the XK family.</text>
</comment>
<dbReference type="OMA" id="VDSTCHW"/>
<keyword evidence="6 7" id="KW-0472">Membrane</keyword>
<dbReference type="GeneTree" id="ENSGT01140000282533"/>
<evidence type="ECO:0000256" key="1">
    <source>
        <dbReference type="ARBA" id="ARBA00004651"/>
    </source>
</evidence>
<sequence length="649" mass="69762">SHPGLAVIRSSSRLPFTLVFPLSSAGLCSVVYYFITGQPLWGWLALSVLLPGFLVQGLSYLWFRADGHQGHCLLVMLHLLQLGVWKRHWDAASTALQKEQEASSRGQLLLQEADLSALRLLEALLQTGPHLLLQTHVFLASDFTDVVPGVSALCSWSALSWALVCYACFMGFVKPGHVFTPWAALLCQQLWRMGMVGARVLSLVLFFGAHRVWVLVFGGKQGECCGWLLLCEYLQLTEAGAYLNAPKISRSDPPSRDHPWGGYRTSKNMTLCSSFSSFLGSISLVTYYSLLHPKSTDIWQGFVTEVRGTAVVDRAERESSPRASAAAGERPGNPGDSCELTHLGRAPSPQWGPPEAGLESQIVQEDSFLGHHHWLLVKLALKTGSVSKINAAFRKDGPGFFGPPEWGLSQHHNHQTTPRFSQKELASSPHDPLSSDKGCEPQVVWKAEANLLDTSSYVSLASDNPDEAPGRRWSAAPREGSPREGAEAVSPLQGRGAGDQTGGAGQESATLYFSATAEGATSPQREAGQATLQTPLSGRSSEPSPRPATRPFPATMASISPILGPGRTGSFRPSTGLPGRALGGSEHGGQQEPMGDPNLPTIAGTRMALPEVSLRPADEPCLTSTPKCEPAHGDCGGRARPRTMPSFPM</sequence>
<dbReference type="PANTHER" id="PTHR16024">
    <property type="entry name" value="XK-RELATED PROTEIN"/>
    <property type="match status" value="1"/>
</dbReference>
<dbReference type="Pfam" id="PF09815">
    <property type="entry name" value="XK-related"/>
    <property type="match status" value="1"/>
</dbReference>
<reference evidence="9" key="1">
    <citation type="journal article" date="2019" name="bioRxiv">
        <title>Long live the king: chromosome-level assembly of the lion (Panthera leo) using linked-read, Hi-C, and long read data.</title>
        <authorList>
            <person name="Armstrong E.E."/>
            <person name="Taylor R.W."/>
            <person name="Miller D.E."/>
            <person name="Kaelin C."/>
            <person name="Barsh G."/>
            <person name="Hadly E.A."/>
            <person name="Petrov D."/>
        </authorList>
    </citation>
    <scope>NUCLEOTIDE SEQUENCE [LARGE SCALE GENOMIC DNA]</scope>
</reference>
<feature type="region of interest" description="Disordered" evidence="8">
    <location>
        <begin position="517"/>
        <end position="597"/>
    </location>
</feature>
<evidence type="ECO:0000256" key="6">
    <source>
        <dbReference type="ARBA" id="ARBA00023136"/>
    </source>
</evidence>
<dbReference type="Ensembl" id="ENSPLOT00000016354.1">
    <property type="protein sequence ID" value="ENSPLOP00000014755.1"/>
    <property type="gene ID" value="ENSPLOG00000010787.1"/>
</dbReference>
<feature type="transmembrane region" description="Helical" evidence="7">
    <location>
        <begin position="14"/>
        <end position="35"/>
    </location>
</feature>
<feature type="region of interest" description="Disordered" evidence="8">
    <location>
        <begin position="460"/>
        <end position="505"/>
    </location>
</feature>
<organism evidence="9 10">
    <name type="scientific">Panthera leo</name>
    <name type="common">Lion</name>
    <dbReference type="NCBI Taxonomy" id="9689"/>
    <lineage>
        <taxon>Eukaryota</taxon>
        <taxon>Metazoa</taxon>
        <taxon>Chordata</taxon>
        <taxon>Craniata</taxon>
        <taxon>Vertebrata</taxon>
        <taxon>Euteleostomi</taxon>
        <taxon>Mammalia</taxon>
        <taxon>Eutheria</taxon>
        <taxon>Laurasiatheria</taxon>
        <taxon>Carnivora</taxon>
        <taxon>Feliformia</taxon>
        <taxon>Felidae</taxon>
        <taxon>Pantherinae</taxon>
        <taxon>Panthera</taxon>
    </lineage>
</organism>
<reference evidence="9" key="3">
    <citation type="submission" date="2025-09" db="UniProtKB">
        <authorList>
            <consortium name="Ensembl"/>
        </authorList>
    </citation>
    <scope>IDENTIFICATION</scope>
</reference>
<dbReference type="GO" id="GO:0005886">
    <property type="term" value="C:plasma membrane"/>
    <property type="evidence" value="ECO:0007669"/>
    <property type="project" value="UniProtKB-SubCell"/>
</dbReference>
<dbReference type="PANTHER" id="PTHR16024:SF15">
    <property type="entry name" value="XK-RELATED PROTEIN 5"/>
    <property type="match status" value="1"/>
</dbReference>
<gene>
    <name evidence="9" type="primary">XKR5</name>
</gene>
<comment type="caution">
    <text evidence="7">Lacks conserved residue(s) required for the propagation of feature annotation.</text>
</comment>
<dbReference type="InterPro" id="IPR018629">
    <property type="entry name" value="XK-rel"/>
</dbReference>